<evidence type="ECO:0000313" key="9">
    <source>
        <dbReference type="EMBL" id="SFL15564.1"/>
    </source>
</evidence>
<evidence type="ECO:0000256" key="4">
    <source>
        <dbReference type="ARBA" id="ARBA00023172"/>
    </source>
</evidence>
<keyword evidence="3 5" id="KW-0238">DNA-binding</keyword>
<evidence type="ECO:0000256" key="3">
    <source>
        <dbReference type="ARBA" id="ARBA00023125"/>
    </source>
</evidence>
<dbReference type="Proteomes" id="UP000182793">
    <property type="component" value="Unassembled WGS sequence"/>
</dbReference>
<dbReference type="PANTHER" id="PTHR30629">
    <property type="entry name" value="PROPHAGE INTEGRASE"/>
    <property type="match status" value="1"/>
</dbReference>
<dbReference type="GO" id="GO:0015074">
    <property type="term" value="P:DNA integration"/>
    <property type="evidence" value="ECO:0007669"/>
    <property type="project" value="UniProtKB-KW"/>
</dbReference>
<dbReference type="InterPro" id="IPR010998">
    <property type="entry name" value="Integrase_recombinase_N"/>
</dbReference>
<name>A0A091CAQ0_STREI</name>
<dbReference type="Proteomes" id="UP000029382">
    <property type="component" value="Unassembled WGS sequence"/>
</dbReference>
<comment type="caution">
    <text evidence="8">The sequence shown here is derived from an EMBL/GenBank/DDBJ whole genome shotgun (WGS) entry which is preliminary data.</text>
</comment>
<proteinExistence type="inferred from homology"/>
<accession>A0A091CAQ0</accession>
<protein>
    <submittedName>
        <fullName evidence="8">Integrase</fullName>
    </submittedName>
    <submittedName>
        <fullName evidence="9">Site-specific recombinase XerD</fullName>
    </submittedName>
</protein>
<feature type="domain" description="Core-binding (CB)" evidence="7">
    <location>
        <begin position="62"/>
        <end position="145"/>
    </location>
</feature>
<evidence type="ECO:0000259" key="7">
    <source>
        <dbReference type="PROSITE" id="PS51900"/>
    </source>
</evidence>
<evidence type="ECO:0000256" key="1">
    <source>
        <dbReference type="ARBA" id="ARBA00008857"/>
    </source>
</evidence>
<dbReference type="InterPro" id="IPR002104">
    <property type="entry name" value="Integrase_catalytic"/>
</dbReference>
<comment type="similarity">
    <text evidence="1">Belongs to the 'phage' integrase family.</text>
</comment>
<feature type="domain" description="Tyr recombinase" evidence="6">
    <location>
        <begin position="165"/>
        <end position="352"/>
    </location>
</feature>
<dbReference type="EMBL" id="FOTG01000003">
    <property type="protein sequence ID" value="SFL15564.1"/>
    <property type="molecule type" value="Genomic_DNA"/>
</dbReference>
<dbReference type="PANTHER" id="PTHR30629:SF2">
    <property type="entry name" value="PROPHAGE INTEGRASE INTS-RELATED"/>
    <property type="match status" value="1"/>
</dbReference>
<dbReference type="SUPFAM" id="SSF56349">
    <property type="entry name" value="DNA breaking-rejoining enzymes"/>
    <property type="match status" value="1"/>
</dbReference>
<evidence type="ECO:0000256" key="5">
    <source>
        <dbReference type="PROSITE-ProRule" id="PRU01248"/>
    </source>
</evidence>
<dbReference type="InterPro" id="IPR050808">
    <property type="entry name" value="Phage_Integrase"/>
</dbReference>
<dbReference type="PROSITE" id="PS51900">
    <property type="entry name" value="CB"/>
    <property type="match status" value="1"/>
</dbReference>
<reference evidence="9 11" key="2">
    <citation type="submission" date="2016-10" db="EMBL/GenBank/DDBJ databases">
        <authorList>
            <person name="Varghese N."/>
            <person name="Submissions S."/>
        </authorList>
    </citation>
    <scope>NUCLEOTIDE SEQUENCE [LARGE SCALE GENOMIC DNA]</scope>
    <source>
        <strain evidence="9 11">JB1</strain>
    </source>
</reference>
<evidence type="ECO:0000313" key="8">
    <source>
        <dbReference type="EMBL" id="KFN87253.1"/>
    </source>
</evidence>
<reference evidence="8 10" key="1">
    <citation type="journal article" date="2014" name="Genome Announc.">
        <title>Draft Genome Sequences of Streptococcus bovis Strains ATCC 33317 and JB1.</title>
        <authorList>
            <person name="Benahmed F.H."/>
            <person name="Gopinath G.R."/>
            <person name="Harbottle H."/>
            <person name="Cotta M.A."/>
            <person name="Luo Y."/>
            <person name="Henderson C."/>
            <person name="Teri P."/>
            <person name="Soppet D."/>
            <person name="Rasmussen M."/>
            <person name="Whitehead T.R."/>
            <person name="Davidson M."/>
        </authorList>
    </citation>
    <scope>NUCLEOTIDE SEQUENCE [LARGE SCALE GENOMIC DNA]</scope>
    <source>
        <strain evidence="8 10">JB1</strain>
    </source>
</reference>
<dbReference type="GO" id="GO:0006310">
    <property type="term" value="P:DNA recombination"/>
    <property type="evidence" value="ECO:0007669"/>
    <property type="project" value="UniProtKB-KW"/>
</dbReference>
<dbReference type="Gene3D" id="1.10.150.130">
    <property type="match status" value="1"/>
</dbReference>
<dbReference type="Pfam" id="PF00589">
    <property type="entry name" value="Phage_integrase"/>
    <property type="match status" value="1"/>
</dbReference>
<organism evidence="8 10">
    <name type="scientific">Streptococcus equinus JB1</name>
    <dbReference type="NCBI Taxonomy" id="1294274"/>
    <lineage>
        <taxon>Bacteria</taxon>
        <taxon>Bacillati</taxon>
        <taxon>Bacillota</taxon>
        <taxon>Bacilli</taxon>
        <taxon>Lactobacillales</taxon>
        <taxon>Streptococcaceae</taxon>
        <taxon>Streptococcus</taxon>
    </lineage>
</organism>
<keyword evidence="2" id="KW-0229">DNA integration</keyword>
<dbReference type="Gene3D" id="1.10.443.10">
    <property type="entry name" value="Intergrase catalytic core"/>
    <property type="match status" value="1"/>
</dbReference>
<gene>
    <name evidence="8" type="ORF">H702_07310</name>
    <name evidence="9" type="ORF">SAMN02910290_00666</name>
</gene>
<evidence type="ECO:0000256" key="2">
    <source>
        <dbReference type="ARBA" id="ARBA00022908"/>
    </source>
</evidence>
<evidence type="ECO:0000313" key="11">
    <source>
        <dbReference type="Proteomes" id="UP000182793"/>
    </source>
</evidence>
<dbReference type="Pfam" id="PF14659">
    <property type="entry name" value="Phage_int_SAM_3"/>
    <property type="match status" value="1"/>
</dbReference>
<keyword evidence="4" id="KW-0233">DNA recombination</keyword>
<dbReference type="InterPro" id="IPR004107">
    <property type="entry name" value="Integrase_SAM-like_N"/>
</dbReference>
<dbReference type="InterPro" id="IPR013762">
    <property type="entry name" value="Integrase-like_cat_sf"/>
</dbReference>
<dbReference type="CDD" id="cd01189">
    <property type="entry name" value="INT_ICEBs1_C_like"/>
    <property type="match status" value="1"/>
</dbReference>
<evidence type="ECO:0000259" key="6">
    <source>
        <dbReference type="PROSITE" id="PS51898"/>
    </source>
</evidence>
<dbReference type="InterPro" id="IPR028259">
    <property type="entry name" value="AP2-like_int_N"/>
</dbReference>
<dbReference type="EMBL" id="AUZH01000026">
    <property type="protein sequence ID" value="KFN87253.1"/>
    <property type="molecule type" value="Genomic_DNA"/>
</dbReference>
<dbReference type="Pfam" id="PF14657">
    <property type="entry name" value="Arm-DNA-bind_4"/>
    <property type="match status" value="1"/>
</dbReference>
<dbReference type="PROSITE" id="PS51898">
    <property type="entry name" value="TYR_RECOMBINASE"/>
    <property type="match status" value="1"/>
</dbReference>
<dbReference type="GO" id="GO:0003677">
    <property type="term" value="F:DNA binding"/>
    <property type="evidence" value="ECO:0007669"/>
    <property type="project" value="UniProtKB-UniRule"/>
</dbReference>
<dbReference type="InterPro" id="IPR044068">
    <property type="entry name" value="CB"/>
</dbReference>
<dbReference type="InterPro" id="IPR011010">
    <property type="entry name" value="DNA_brk_join_enz"/>
</dbReference>
<dbReference type="AlphaFoldDB" id="A0A091CAQ0"/>
<dbReference type="RefSeq" id="WP_039697043.1">
    <property type="nucleotide sequence ID" value="NZ_AUZH01000026.1"/>
</dbReference>
<keyword evidence="11" id="KW-1185">Reference proteome</keyword>
<sequence>MEIIPYKKKDGKTYYKFRFYVGTTAGKQKYVTRSGFKTKSQARAALLQLQDELDEKDTKSNMTFEELSKQWLKEYEKDVAESTYLKTERNFKNHILPSIGHFKISELTPLIIQQYQNEWSAKLKYGRKLLGLVRNTLNLAIKYGYLENNPATSVTAPKIKREVSNQKDFYDKEELKKFMELVEATKDIKKIAIFRLFAFTGVRKGELLALNWTDFKDETLSVSKAVTRTPAGLEISVTKNKSSERLISLDKTTCDILEELHQAYPNSKLMFESENGGIMTPSLPRKWFLQIISDSDLQPIKIHGFRHTHASLLFDAGLSLKQVQYRLGHSDLKTTMNVYTHITQKAIDDIGKQFSDYIDF</sequence>
<evidence type="ECO:0000313" key="10">
    <source>
        <dbReference type="Proteomes" id="UP000029382"/>
    </source>
</evidence>